<name>A0AAN6G6G5_9BASI</name>
<feature type="compositionally biased region" description="Basic and acidic residues" evidence="5">
    <location>
        <begin position="40"/>
        <end position="52"/>
    </location>
</feature>
<feature type="transmembrane region" description="Helical" evidence="6">
    <location>
        <begin position="131"/>
        <end position="150"/>
    </location>
</feature>
<feature type="compositionally biased region" description="Pro residues" evidence="5">
    <location>
        <begin position="20"/>
        <end position="30"/>
    </location>
</feature>
<feature type="transmembrane region" description="Helical" evidence="6">
    <location>
        <begin position="156"/>
        <end position="175"/>
    </location>
</feature>
<evidence type="ECO:0000313" key="7">
    <source>
        <dbReference type="EMBL" id="KAK0524110.1"/>
    </source>
</evidence>
<evidence type="ECO:0000256" key="2">
    <source>
        <dbReference type="ARBA" id="ARBA00022692"/>
    </source>
</evidence>
<dbReference type="EMBL" id="JAPDMQ010000469">
    <property type="protein sequence ID" value="KAK0524110.1"/>
    <property type="molecule type" value="Genomic_DNA"/>
</dbReference>
<comment type="caution">
    <text evidence="7">The sequence shown here is derived from an EMBL/GenBank/DDBJ whole genome shotgun (WGS) entry which is preliminary data.</text>
</comment>
<keyword evidence="2 6" id="KW-0812">Transmembrane</keyword>
<dbReference type="AlphaFoldDB" id="A0AAN6G6G5"/>
<feature type="transmembrane region" description="Helical" evidence="6">
    <location>
        <begin position="195"/>
        <end position="216"/>
    </location>
</feature>
<feature type="transmembrane region" description="Helical" evidence="6">
    <location>
        <begin position="350"/>
        <end position="369"/>
    </location>
</feature>
<dbReference type="PANTHER" id="PTHR23294">
    <property type="entry name" value="ET TRANSLATION PRODUCT-RELATED"/>
    <property type="match status" value="1"/>
</dbReference>
<keyword evidence="4 6" id="KW-0472">Membrane</keyword>
<comment type="subcellular location">
    <subcellularLocation>
        <location evidence="1">Membrane</location>
        <topology evidence="1">Multi-pass membrane protein</topology>
    </subcellularLocation>
</comment>
<organism evidence="7 8">
    <name type="scientific">Tilletia horrida</name>
    <dbReference type="NCBI Taxonomy" id="155126"/>
    <lineage>
        <taxon>Eukaryota</taxon>
        <taxon>Fungi</taxon>
        <taxon>Dikarya</taxon>
        <taxon>Basidiomycota</taxon>
        <taxon>Ustilaginomycotina</taxon>
        <taxon>Exobasidiomycetes</taxon>
        <taxon>Tilletiales</taxon>
        <taxon>Tilletiaceae</taxon>
        <taxon>Tilletia</taxon>
    </lineage>
</organism>
<protein>
    <submittedName>
        <fullName evidence="7">Uncharacterized protein</fullName>
    </submittedName>
</protein>
<dbReference type="Proteomes" id="UP001176521">
    <property type="component" value="Unassembled WGS sequence"/>
</dbReference>
<keyword evidence="3 6" id="KW-1133">Transmembrane helix</keyword>
<dbReference type="Gene3D" id="1.20.1250.20">
    <property type="entry name" value="MFS general substrate transporter like domains"/>
    <property type="match status" value="1"/>
</dbReference>
<evidence type="ECO:0000256" key="1">
    <source>
        <dbReference type="ARBA" id="ARBA00004141"/>
    </source>
</evidence>
<dbReference type="SUPFAM" id="SSF103473">
    <property type="entry name" value="MFS general substrate transporter"/>
    <property type="match status" value="1"/>
</dbReference>
<feature type="transmembrane region" description="Helical" evidence="6">
    <location>
        <begin position="228"/>
        <end position="246"/>
    </location>
</feature>
<proteinExistence type="predicted"/>
<dbReference type="InterPro" id="IPR051617">
    <property type="entry name" value="UNC-93-like_regulator"/>
</dbReference>
<evidence type="ECO:0000256" key="4">
    <source>
        <dbReference type="ARBA" id="ARBA00023136"/>
    </source>
</evidence>
<dbReference type="InterPro" id="IPR036259">
    <property type="entry name" value="MFS_trans_sf"/>
</dbReference>
<feature type="transmembrane region" description="Helical" evidence="6">
    <location>
        <begin position="283"/>
        <end position="301"/>
    </location>
</feature>
<keyword evidence="8" id="KW-1185">Reference proteome</keyword>
<accession>A0AAN6G6G5</accession>
<dbReference type="PANTHER" id="PTHR23294:SF59">
    <property type="entry name" value="UNC93-LIKE PROTEIN C922.05C"/>
    <property type="match status" value="1"/>
</dbReference>
<gene>
    <name evidence="7" type="ORF">OC842_005931</name>
</gene>
<evidence type="ECO:0000256" key="3">
    <source>
        <dbReference type="ARBA" id="ARBA00022989"/>
    </source>
</evidence>
<feature type="transmembrane region" description="Helical" evidence="6">
    <location>
        <begin position="321"/>
        <end position="338"/>
    </location>
</feature>
<feature type="region of interest" description="Disordered" evidence="5">
    <location>
        <begin position="1"/>
        <end position="59"/>
    </location>
</feature>
<dbReference type="GO" id="GO:0016020">
    <property type="term" value="C:membrane"/>
    <property type="evidence" value="ECO:0007669"/>
    <property type="project" value="UniProtKB-SubCell"/>
</dbReference>
<reference evidence="7" key="1">
    <citation type="journal article" date="2023" name="PhytoFront">
        <title>Draft Genome Resources of Seven Strains of Tilletia horrida, Causal Agent of Kernel Smut of Rice.</title>
        <authorList>
            <person name="Khanal S."/>
            <person name="Antony Babu S."/>
            <person name="Zhou X.G."/>
        </authorList>
    </citation>
    <scope>NUCLEOTIDE SEQUENCE</scope>
    <source>
        <strain evidence="7">TX3</strain>
    </source>
</reference>
<sequence>MSLDEGSPTQEKRSSNRSATPPPPPPPPPLDSSNSAVIVAERRGAADAEERPSRRRGSWARRTYDSPTFQVFLVALVCFLTPGLYNALSGIGGGGQVDNSISEKASIALYSTFATVSFFAGSIHNKLGTRLTLWLGSLGYALYAASFLSYNLNGNSGFVVAAGAILGVCASLLWCSQGAIMMTYPTEQEKGRMIALFWAVFNLGAVIGSAIELVLARDNRANTVSNGTYAAFLVLMFLGSCVTWLLKKPADVVRSDGSRVVVPAQASWKHEIRGLFLILRTDYWILLLFPMLWASNFFYTWQFNAFNGVLFTLRTRALNSMLYWLAQMFGAFGLGLILDSKRFTRRTRAWMGWALCFVLVWAVWAGSYVKQRAYTRESVAEGGAYVRVDYTQSSAYAPLCILYIFSGVVDAVWQCLVYYLLGAVSNDLGKLAALAGFYKALQSAGAATAFGIDVAHRPYMTLLASTWALCVAGLLFAAPVIQLRITDRTVEEQGVLVVVPVPADVDADGAESATTATEEKVVLGLSPPRPVL</sequence>
<evidence type="ECO:0000256" key="6">
    <source>
        <dbReference type="SAM" id="Phobius"/>
    </source>
</evidence>
<feature type="transmembrane region" description="Helical" evidence="6">
    <location>
        <begin position="105"/>
        <end position="124"/>
    </location>
</feature>
<dbReference type="InterPro" id="IPR010291">
    <property type="entry name" value="Ion_channel_UNC-93"/>
</dbReference>
<evidence type="ECO:0000313" key="8">
    <source>
        <dbReference type="Proteomes" id="UP001176521"/>
    </source>
</evidence>
<dbReference type="Pfam" id="PF05978">
    <property type="entry name" value="UNC-93"/>
    <property type="match status" value="1"/>
</dbReference>
<evidence type="ECO:0000256" key="5">
    <source>
        <dbReference type="SAM" id="MobiDB-lite"/>
    </source>
</evidence>
<feature type="transmembrane region" description="Helical" evidence="6">
    <location>
        <begin position="458"/>
        <end position="478"/>
    </location>
</feature>
<feature type="transmembrane region" description="Helical" evidence="6">
    <location>
        <begin position="64"/>
        <end position="85"/>
    </location>
</feature>
<feature type="transmembrane region" description="Helical" evidence="6">
    <location>
        <begin position="395"/>
        <end position="419"/>
    </location>
</feature>